<proteinExistence type="predicted"/>
<dbReference type="GO" id="GO:0003676">
    <property type="term" value="F:nucleic acid binding"/>
    <property type="evidence" value="ECO:0007669"/>
    <property type="project" value="InterPro"/>
</dbReference>
<dbReference type="Gene3D" id="3.30.420.10">
    <property type="entry name" value="Ribonuclease H-like superfamily/Ribonuclease H"/>
    <property type="match status" value="1"/>
</dbReference>
<reference evidence="3 4" key="1">
    <citation type="submission" date="2024-04" db="EMBL/GenBank/DDBJ databases">
        <authorList>
            <person name="Fracassetti M."/>
        </authorList>
    </citation>
    <scope>NUCLEOTIDE SEQUENCE [LARGE SCALE GENOMIC DNA]</scope>
</reference>
<gene>
    <name evidence="3" type="ORF">LTRI10_LOCUS13757</name>
</gene>
<evidence type="ECO:0000259" key="2">
    <source>
        <dbReference type="Pfam" id="PF13966"/>
    </source>
</evidence>
<dbReference type="Proteomes" id="UP001497516">
    <property type="component" value="Chromosome 2"/>
</dbReference>
<protein>
    <recommendedName>
        <fullName evidence="5">Reverse transcriptase zinc-binding domain-containing protein</fullName>
    </recommendedName>
</protein>
<dbReference type="InterPro" id="IPR002156">
    <property type="entry name" value="RNaseH_domain"/>
</dbReference>
<evidence type="ECO:0000313" key="3">
    <source>
        <dbReference type="EMBL" id="CAL1371706.1"/>
    </source>
</evidence>
<dbReference type="Pfam" id="PF13456">
    <property type="entry name" value="RVT_3"/>
    <property type="match status" value="1"/>
</dbReference>
<dbReference type="PANTHER" id="PTHR47074">
    <property type="entry name" value="BNAC02G40300D PROTEIN"/>
    <property type="match status" value="1"/>
</dbReference>
<dbReference type="InterPro" id="IPR026960">
    <property type="entry name" value="RVT-Znf"/>
</dbReference>
<feature type="domain" description="Reverse transcriptase zinc-binding" evidence="2">
    <location>
        <begin position="93"/>
        <end position="193"/>
    </location>
</feature>
<keyword evidence="4" id="KW-1185">Reference proteome</keyword>
<dbReference type="SUPFAM" id="SSF53098">
    <property type="entry name" value="Ribonuclease H-like"/>
    <property type="match status" value="1"/>
</dbReference>
<evidence type="ECO:0000259" key="1">
    <source>
        <dbReference type="Pfam" id="PF13456"/>
    </source>
</evidence>
<name>A0AAV2DCZ6_9ROSI</name>
<dbReference type="GO" id="GO:0004523">
    <property type="term" value="F:RNA-DNA hybrid ribonuclease activity"/>
    <property type="evidence" value="ECO:0007669"/>
    <property type="project" value="InterPro"/>
</dbReference>
<dbReference type="InterPro" id="IPR036397">
    <property type="entry name" value="RNaseH_sf"/>
</dbReference>
<dbReference type="InterPro" id="IPR044730">
    <property type="entry name" value="RNase_H-like_dom_plant"/>
</dbReference>
<dbReference type="CDD" id="cd06222">
    <property type="entry name" value="RNase_H_like"/>
    <property type="match status" value="1"/>
</dbReference>
<dbReference type="EMBL" id="OZ034815">
    <property type="protein sequence ID" value="CAL1371706.1"/>
    <property type="molecule type" value="Genomic_DNA"/>
</dbReference>
<dbReference type="InterPro" id="IPR052929">
    <property type="entry name" value="RNase_H-like_EbsB-rel"/>
</dbReference>
<dbReference type="Pfam" id="PF13966">
    <property type="entry name" value="zf-RVT"/>
    <property type="match status" value="1"/>
</dbReference>
<accession>A0AAV2DCZ6</accession>
<feature type="domain" description="RNase H type-1" evidence="1">
    <location>
        <begin position="295"/>
        <end position="415"/>
    </location>
</feature>
<evidence type="ECO:0008006" key="5">
    <source>
        <dbReference type="Google" id="ProtNLM"/>
    </source>
</evidence>
<dbReference type="AlphaFoldDB" id="A0AAV2DCZ6"/>
<sequence length="435" mass="49664">MEIGTLRVIGSGDDTWFHRDPWVHPLHHHKISSHLDPPSRVSDWMNEDRKSWNTNLIQRHCSSEEADAISRIHIGPAGSKDKWVWKFTTDGAFSVRSAYHELRKNQRDQILPRPGTHDLNIPTSDDCWNWLWSLNLPPKIRFFLWRCIRNALATKLNLHRRRCSPNPKCQLCNAEVETAVHCMFLCPHASATWARVAPLLSQPQNLSQWIFSLRESESPDSLRRKIYCLWNIWKARNEFIFRGTVLSPTLTSICAFRDAAEPHYAAVSSATSSHPRDFPSHSCPPPVLHHKRIHCDGSFDHGSQEAAIRVVITISNGQICDGRARKVICSSPIEAEACAILEACRLAAEDTCPATILSDSKVMVDAINEDPSCCPWRCYALLAHIKDFLHQTSWVNVLFTNRRNNKNADWVARNCRIDSLHPKWLSVLNVVSELM</sequence>
<dbReference type="InterPro" id="IPR012337">
    <property type="entry name" value="RNaseH-like_sf"/>
</dbReference>
<dbReference type="PANTHER" id="PTHR47074:SF11">
    <property type="entry name" value="REVERSE TRANSCRIPTASE-LIKE PROTEIN"/>
    <property type="match status" value="1"/>
</dbReference>
<organism evidence="3 4">
    <name type="scientific">Linum trigynum</name>
    <dbReference type="NCBI Taxonomy" id="586398"/>
    <lineage>
        <taxon>Eukaryota</taxon>
        <taxon>Viridiplantae</taxon>
        <taxon>Streptophyta</taxon>
        <taxon>Embryophyta</taxon>
        <taxon>Tracheophyta</taxon>
        <taxon>Spermatophyta</taxon>
        <taxon>Magnoliopsida</taxon>
        <taxon>eudicotyledons</taxon>
        <taxon>Gunneridae</taxon>
        <taxon>Pentapetalae</taxon>
        <taxon>rosids</taxon>
        <taxon>fabids</taxon>
        <taxon>Malpighiales</taxon>
        <taxon>Linaceae</taxon>
        <taxon>Linum</taxon>
    </lineage>
</organism>
<evidence type="ECO:0000313" key="4">
    <source>
        <dbReference type="Proteomes" id="UP001497516"/>
    </source>
</evidence>